<dbReference type="Pfam" id="PF00107">
    <property type="entry name" value="ADH_zinc_N"/>
    <property type="match status" value="1"/>
</dbReference>
<dbReference type="PANTHER" id="PTHR45033:SF3">
    <property type="entry name" value="DEHYDROGENASE, PUTATIVE (AFU_ORTHOLOGUE AFUA_2G13270)-RELATED"/>
    <property type="match status" value="1"/>
</dbReference>
<dbReference type="Gene3D" id="3.40.50.720">
    <property type="entry name" value="NAD(P)-binding Rossmann-like Domain"/>
    <property type="match status" value="1"/>
</dbReference>
<dbReference type="InterPro" id="IPR020843">
    <property type="entry name" value="ER"/>
</dbReference>
<dbReference type="InterPro" id="IPR052711">
    <property type="entry name" value="Zinc_ADH-like"/>
</dbReference>
<evidence type="ECO:0000313" key="3">
    <source>
        <dbReference type="Proteomes" id="UP000543174"/>
    </source>
</evidence>
<dbReference type="SMART" id="SM00829">
    <property type="entry name" value="PKS_ER"/>
    <property type="match status" value="1"/>
</dbReference>
<keyword evidence="3" id="KW-1185">Reference proteome</keyword>
<dbReference type="InterPro" id="IPR011032">
    <property type="entry name" value="GroES-like_sf"/>
</dbReference>
<dbReference type="InterPro" id="IPR036291">
    <property type="entry name" value="NAD(P)-bd_dom_sf"/>
</dbReference>
<reference evidence="2" key="1">
    <citation type="submission" date="2020-08" db="EMBL/GenBank/DDBJ databases">
        <title>Functional genomics of gut bacteria from endangered species of beetles.</title>
        <authorList>
            <person name="Carlos-Shanley C."/>
        </authorList>
    </citation>
    <scope>NUCLEOTIDE SEQUENCE [LARGE SCALE GENOMIC DNA]</scope>
    <source>
        <strain evidence="2">S00060</strain>
    </source>
</reference>
<accession>A0A7W3NFB5</accession>
<dbReference type="InterPro" id="IPR013154">
    <property type="entry name" value="ADH-like_N"/>
</dbReference>
<dbReference type="Gene3D" id="3.90.180.10">
    <property type="entry name" value="Medium-chain alcohol dehydrogenases, catalytic domain"/>
    <property type="match status" value="1"/>
</dbReference>
<organism evidence="2 3">
    <name type="scientific">Priestia aryabhattai</name>
    <name type="common">Bacillus aryabhattai</name>
    <dbReference type="NCBI Taxonomy" id="412384"/>
    <lineage>
        <taxon>Bacteria</taxon>
        <taxon>Bacillati</taxon>
        <taxon>Bacillota</taxon>
        <taxon>Bacilli</taxon>
        <taxon>Bacillales</taxon>
        <taxon>Bacillaceae</taxon>
        <taxon>Priestia</taxon>
    </lineage>
</organism>
<evidence type="ECO:0000259" key="1">
    <source>
        <dbReference type="SMART" id="SM00829"/>
    </source>
</evidence>
<sequence length="331" mass="36266">MMKGIIHSEKSGIAGMNYRDLQEMQPQRGEIKIRLKTAGLNRRDLFVMKNRGKGDKPFIPGSDGAGIIEEVGEGVKGLKTGIEVIINPSLEWDRVEDIPFTPKILGGPSNGTFAEYVIIKADNVVQKPSYLSWKQAGVLSLSALTAYRALFTKGQLKKGEHLLIPGIGSGVATYGLLFAKAIGANVTVTSRSDEKRKQALKHGADYALDSGSSLKEEINNRKVDIILDSVGAALFPTYFEILKPNGRIVNFGASSGNEVELPLRTIFYPQFNILGTSMGSQEEFVDMMDFIEKHQIKPIVDRFYPLSEAVAACERLDKGKQFGNIGLLISE</sequence>
<dbReference type="Pfam" id="PF08240">
    <property type="entry name" value="ADH_N"/>
    <property type="match status" value="1"/>
</dbReference>
<gene>
    <name evidence="2" type="ORF">HNP21_005094</name>
</gene>
<dbReference type="Proteomes" id="UP000543174">
    <property type="component" value="Unassembled WGS sequence"/>
</dbReference>
<feature type="domain" description="Enoyl reductase (ER)" evidence="1">
    <location>
        <begin position="11"/>
        <end position="327"/>
    </location>
</feature>
<comment type="caution">
    <text evidence="2">The sequence shown here is derived from an EMBL/GenBank/DDBJ whole genome shotgun (WGS) entry which is preliminary data.</text>
</comment>
<evidence type="ECO:0000313" key="2">
    <source>
        <dbReference type="EMBL" id="MBA9041964.1"/>
    </source>
</evidence>
<dbReference type="AlphaFoldDB" id="A0A7W3NFB5"/>
<dbReference type="SUPFAM" id="SSF50129">
    <property type="entry name" value="GroES-like"/>
    <property type="match status" value="1"/>
</dbReference>
<proteinExistence type="predicted"/>
<dbReference type="InterPro" id="IPR013149">
    <property type="entry name" value="ADH-like_C"/>
</dbReference>
<dbReference type="GO" id="GO:0016491">
    <property type="term" value="F:oxidoreductase activity"/>
    <property type="evidence" value="ECO:0007669"/>
    <property type="project" value="InterPro"/>
</dbReference>
<protein>
    <submittedName>
        <fullName evidence="2">Zinc-binding alcohol dehydrogenase/oxidoreductase</fullName>
    </submittedName>
</protein>
<dbReference type="SUPFAM" id="SSF51735">
    <property type="entry name" value="NAD(P)-binding Rossmann-fold domains"/>
    <property type="match status" value="1"/>
</dbReference>
<name>A0A7W3NFB5_PRIAR</name>
<dbReference type="EMBL" id="JACJHT010000007">
    <property type="protein sequence ID" value="MBA9041964.1"/>
    <property type="molecule type" value="Genomic_DNA"/>
</dbReference>
<dbReference type="PANTHER" id="PTHR45033">
    <property type="match status" value="1"/>
</dbReference>